<dbReference type="InterPro" id="IPR042107">
    <property type="entry name" value="DNA-dir_RNA_pol_bsu_ext_1_sf"/>
</dbReference>
<dbReference type="NCBIfam" id="NF001616">
    <property type="entry name" value="PRK00405.1"/>
    <property type="match status" value="1"/>
</dbReference>
<dbReference type="EC" id="2.7.7.6" evidence="6 8"/>
<feature type="domain" description="RNA polymerase Rpb2" evidence="11">
    <location>
        <begin position="451"/>
        <end position="482"/>
    </location>
</feature>
<dbReference type="InterPro" id="IPR037034">
    <property type="entry name" value="RNA_pol_Rpb2_2_sf"/>
</dbReference>
<dbReference type="Pfam" id="PF04565">
    <property type="entry name" value="RNA_pol_Rpb2_3"/>
    <property type="match status" value="1"/>
</dbReference>
<comment type="subunit">
    <text evidence="6 8">The RNAP catalytic core consists of 2 alpha, 1 beta, 1 beta' and 1 omega subunit. When a sigma factor is associated with the core the holoenzyme is formed, which can initiate transcription.</text>
</comment>
<dbReference type="FunFam" id="2.40.50.100:FF:000006">
    <property type="entry name" value="DNA-directed RNA polymerase subunit beta"/>
    <property type="match status" value="1"/>
</dbReference>
<evidence type="ECO:0000256" key="5">
    <source>
        <dbReference type="ARBA" id="ARBA00048552"/>
    </source>
</evidence>
<feature type="domain" description="DNA-directed RNA polymerase subunit 2 hybrid-binding" evidence="9">
    <location>
        <begin position="746"/>
        <end position="1318"/>
    </location>
</feature>
<evidence type="ECO:0000256" key="3">
    <source>
        <dbReference type="ARBA" id="ARBA00022695"/>
    </source>
</evidence>
<dbReference type="InterPro" id="IPR007645">
    <property type="entry name" value="RNA_pol_Rpb2_3"/>
</dbReference>
<dbReference type="GO" id="GO:0000428">
    <property type="term" value="C:DNA-directed RNA polymerase complex"/>
    <property type="evidence" value="ECO:0007669"/>
    <property type="project" value="UniProtKB-KW"/>
</dbReference>
<dbReference type="Gene3D" id="2.30.150.10">
    <property type="entry name" value="DNA-directed RNA polymerase, beta subunit, external 1 domain"/>
    <property type="match status" value="1"/>
</dbReference>
<dbReference type="GO" id="GO:0003899">
    <property type="term" value="F:DNA-directed RNA polymerase activity"/>
    <property type="evidence" value="ECO:0007669"/>
    <property type="project" value="UniProtKB-UniRule"/>
</dbReference>
<feature type="domain" description="DNA-directed RNA polymerase beta subunit external 1" evidence="14">
    <location>
        <begin position="619"/>
        <end position="684"/>
    </location>
</feature>
<comment type="caution">
    <text evidence="15">The sequence shown here is derived from an EMBL/GenBank/DDBJ whole genome shotgun (WGS) entry which is preliminary data.</text>
</comment>
<dbReference type="Gene3D" id="3.90.1800.10">
    <property type="entry name" value="RNA polymerase alpha subunit dimerisation domain"/>
    <property type="match status" value="1"/>
</dbReference>
<accession>A0A919FCC3</accession>
<dbReference type="FunFam" id="2.40.50.150:FF:000001">
    <property type="entry name" value="DNA-directed RNA polymerase subunit beta"/>
    <property type="match status" value="1"/>
</dbReference>
<evidence type="ECO:0000256" key="1">
    <source>
        <dbReference type="ARBA" id="ARBA00022478"/>
    </source>
</evidence>
<evidence type="ECO:0000259" key="9">
    <source>
        <dbReference type="Pfam" id="PF00562"/>
    </source>
</evidence>
<dbReference type="Pfam" id="PF04563">
    <property type="entry name" value="RNA_pol_Rpb2_1"/>
    <property type="match status" value="1"/>
</dbReference>
<dbReference type="Gene3D" id="2.40.50.150">
    <property type="match status" value="1"/>
</dbReference>
<feature type="domain" description="RNA polymerase Rpb2" evidence="11">
    <location>
        <begin position="362"/>
        <end position="420"/>
    </location>
</feature>
<dbReference type="Pfam" id="PF00562">
    <property type="entry name" value="RNA_pol_Rpb2_6"/>
    <property type="match status" value="1"/>
</dbReference>
<dbReference type="Gene3D" id="2.40.270.10">
    <property type="entry name" value="DNA-directed RNA polymerase, subunit 2, domain 6"/>
    <property type="match status" value="2"/>
</dbReference>
<sequence>MTSYSFTEKKRIRKDFGKQRSILEVPFLLAIQVDSYREFLQEDVEPSKRKDLGLHAALKSVFPIVSYSGNAALEYVGYKLGEPVFDERECRQRGMSYGAPLRVTVRLVIYDRESSTKAIKYVKEQEVYLGEIPLMTENGTFIVNGTERVIVSQLHRSPGVFFDHDRGKTHSSGKLLYSARIIPYRGSWLDFEFDPKDALFTRIDRRRKLPVSILLRALGYSNEEMLNEFFEINTFHINPDEGVQLELVPERLRGETLNFDLADGDRVIVEAGKRITARHVKQLEASGIAALAVPDEYLLGRILSHDVVDASTGELLANANDEITEDQLAAFRKAGVDAVGTLWVNDLDRGPYLSNTLRIDPTKTQLEALVEIYRMMRPGEPPTKDAAQNLFHNLFFTFERYDLSTVGRMKFNRRVGRKEVTGEAVLYDHKYFGERNDEEAKRLVAAHGDTSDILDVIKVLCEIRNGRGVVDDIDHLGNRRVRSVGEMAENVFRVGLVRVERAVKERLSMAESEGLTPQELINAKPVAAAIKEFFGSSQLSQFMDQNNPLSEVTHKRRVSALGPGGLTRERAGFEVRDVHPTHYGRVCTIETPEGPNIGLINSLAVFARTNKYGFLETPYRKVVDGKVTDEVEYLSAIEENEYVIAQANALTDAKGQLTEQFVPCRFQGESLLKPPADVHYMDVSPMQTVSVAAALVPFLEHDDANRALMGANMQRQAVPTLRAQKPLVGTGIERAVARDSGVTVNARRGGVIEQIDAARIVVKVNEDEIVGATDAGVDIYNLIKYTRSNQNTCINQRPLVNVGDVVARGDVLADGPSTDIGELALGQNMLIAFMPWNGYNFEDSILLSERVVEEDRYTTIHIEELTCVARDTKLGPEEISADIPNVSEQALNRLDESGVVYIGAEVRAGDILVGKVTPKGESQLTPEEKLLRAIFGEKASDVKDSSLRVPPGMDGTVIDVQVFTRDGIEKDKRARQIEENEIKRVKKDFDDQFRILEAAIYARLRSQIVGKVANGGAGLKKGDVVTDAYLDGLKKSDWFQLRMKDEDAADAIERAQKQIQVHEKEFEARFADKRGKITQGDDLAPGVLKMVKVFLAVKRRIQPGDKMAGRHGNKGVVSNVVPVEDMPYMADGTSVDICLNPLGVPSRMNIGQILEVHLGWAAKGLGKRIQKMLEQQRAVSELREFLGKIYNHDKRVAGDRVDLSQFSDDELLALARNLTDGVPMATPVFDGAHEDEIREMLDLAYPDGDAETELLGFNASKTQMQLYDGRTGEAFDRKTTVGYMHYLKLNHLVDDKMHARSTGPYSLVTQQPLGGKAQFGGQRFGEMEVWALEAYGAAYTLQEMLTVKSDDVQGRNQMYKNIVDGAHEMVAGMPESFNVLVKEIRSLGINMELEEN</sequence>
<evidence type="ECO:0000313" key="15">
    <source>
        <dbReference type="EMBL" id="GHH60982.1"/>
    </source>
</evidence>
<comment type="similarity">
    <text evidence="6 7">Belongs to the RNA polymerase beta chain family.</text>
</comment>
<evidence type="ECO:0000256" key="4">
    <source>
        <dbReference type="ARBA" id="ARBA00023163"/>
    </source>
</evidence>
<dbReference type="InterPro" id="IPR015712">
    <property type="entry name" value="DNA-dir_RNA_pol_su2"/>
</dbReference>
<dbReference type="PROSITE" id="PS01166">
    <property type="entry name" value="RNA_POL_BETA"/>
    <property type="match status" value="1"/>
</dbReference>
<dbReference type="InterPro" id="IPR010243">
    <property type="entry name" value="RNA_pol_bsu_bac"/>
</dbReference>
<dbReference type="InterPro" id="IPR007641">
    <property type="entry name" value="RNA_pol_Rpb2_7"/>
</dbReference>
<dbReference type="Gene3D" id="3.90.1100.10">
    <property type="match status" value="2"/>
</dbReference>
<organism evidence="15 16">
    <name type="scientific">Xanthomonas boreopolis</name>
    <dbReference type="NCBI Taxonomy" id="86183"/>
    <lineage>
        <taxon>Bacteria</taxon>
        <taxon>Pseudomonadati</taxon>
        <taxon>Pseudomonadota</taxon>
        <taxon>Gammaproteobacteria</taxon>
        <taxon>Lysobacterales</taxon>
        <taxon>Lysobacteraceae</taxon>
        <taxon>Xanthomonas</taxon>
    </lineage>
</organism>
<evidence type="ECO:0000313" key="16">
    <source>
        <dbReference type="Proteomes" id="UP000623958"/>
    </source>
</evidence>
<dbReference type="EMBL" id="BNBA01000051">
    <property type="protein sequence ID" value="GHH60982.1"/>
    <property type="molecule type" value="Genomic_DNA"/>
</dbReference>
<protein>
    <recommendedName>
        <fullName evidence="6 8">DNA-directed RNA polymerase subunit beta</fullName>
        <shortName evidence="6">RNAP subunit beta</shortName>
        <ecNumber evidence="6 8">2.7.7.6</ecNumber>
    </recommendedName>
    <alternativeName>
        <fullName evidence="6">RNA polymerase subunit beta</fullName>
    </alternativeName>
    <alternativeName>
        <fullName evidence="6">Transcriptase subunit beta</fullName>
    </alternativeName>
</protein>
<reference evidence="15" key="1">
    <citation type="journal article" date="2014" name="Int. J. Syst. Evol. Microbiol.">
        <title>Complete genome sequence of Corynebacterium casei LMG S-19264T (=DSM 44701T), isolated from a smear-ripened cheese.</title>
        <authorList>
            <consortium name="US DOE Joint Genome Institute (JGI-PGF)"/>
            <person name="Walter F."/>
            <person name="Albersmeier A."/>
            <person name="Kalinowski J."/>
            <person name="Ruckert C."/>
        </authorList>
    </citation>
    <scope>NUCLEOTIDE SEQUENCE</scope>
    <source>
        <strain evidence="15">JCM 13306</strain>
    </source>
</reference>
<dbReference type="InterPro" id="IPR007642">
    <property type="entry name" value="RNA_pol_Rpb2_2"/>
</dbReference>
<gene>
    <name evidence="6 15" type="primary">rpoB</name>
    <name evidence="15" type="ORF">GCM10009090_37010</name>
</gene>
<dbReference type="RefSeq" id="WP_140723639.1">
    <property type="nucleotide sequence ID" value="NZ_BNBA01000051.1"/>
</dbReference>
<feature type="domain" description="RNA polymerase beta subunit protrusion" evidence="12">
    <location>
        <begin position="28"/>
        <end position="527"/>
    </location>
</feature>
<dbReference type="Pfam" id="PF04560">
    <property type="entry name" value="RNA_pol_Rpb2_7"/>
    <property type="match status" value="1"/>
</dbReference>
<dbReference type="PANTHER" id="PTHR20856">
    <property type="entry name" value="DNA-DIRECTED RNA POLYMERASE I SUBUNIT 2"/>
    <property type="match status" value="1"/>
</dbReference>
<dbReference type="HAMAP" id="MF_01321">
    <property type="entry name" value="RNApol_bact_RpoB"/>
    <property type="match status" value="1"/>
</dbReference>
<dbReference type="Pfam" id="PF04561">
    <property type="entry name" value="RNA_pol_Rpb2_2"/>
    <property type="match status" value="3"/>
</dbReference>
<dbReference type="InterPro" id="IPR007121">
    <property type="entry name" value="RNA_pol_bsu_CS"/>
</dbReference>
<reference evidence="15" key="2">
    <citation type="submission" date="2020-09" db="EMBL/GenBank/DDBJ databases">
        <authorList>
            <person name="Sun Q."/>
            <person name="Ohkuma M."/>
        </authorList>
    </citation>
    <scope>NUCLEOTIDE SEQUENCE</scope>
    <source>
        <strain evidence="15">JCM 13306</strain>
    </source>
</reference>
<dbReference type="GO" id="GO:0032549">
    <property type="term" value="F:ribonucleoside binding"/>
    <property type="evidence" value="ECO:0007669"/>
    <property type="project" value="InterPro"/>
</dbReference>
<dbReference type="InterPro" id="IPR019462">
    <property type="entry name" value="DNA-dir_RNA_pol_bsu_external_1"/>
</dbReference>
<dbReference type="Proteomes" id="UP000623958">
    <property type="component" value="Unassembled WGS sequence"/>
</dbReference>
<dbReference type="FunFam" id="3.90.1800.10:FF:000001">
    <property type="entry name" value="DNA-directed RNA polymerase subunit beta"/>
    <property type="match status" value="1"/>
</dbReference>
<dbReference type="Pfam" id="PF10385">
    <property type="entry name" value="RNA_pol_Rpb2_45"/>
    <property type="match status" value="1"/>
</dbReference>
<evidence type="ECO:0000259" key="14">
    <source>
        <dbReference type="Pfam" id="PF10385"/>
    </source>
</evidence>
<dbReference type="Gene3D" id="3.90.1110.10">
    <property type="entry name" value="RNA polymerase Rpb2, domain 2"/>
    <property type="match status" value="2"/>
</dbReference>
<keyword evidence="1 6" id="KW-0240">DNA-directed RNA polymerase</keyword>
<dbReference type="NCBIfam" id="TIGR02013">
    <property type="entry name" value="rpoB"/>
    <property type="match status" value="1"/>
</dbReference>
<evidence type="ECO:0000259" key="11">
    <source>
        <dbReference type="Pfam" id="PF04561"/>
    </source>
</evidence>
<dbReference type="GO" id="GO:0006351">
    <property type="term" value="P:DNA-templated transcription"/>
    <property type="evidence" value="ECO:0007669"/>
    <property type="project" value="UniProtKB-UniRule"/>
</dbReference>
<feature type="domain" description="RNA polymerase Rpb2" evidence="11">
    <location>
        <begin position="156"/>
        <end position="228"/>
    </location>
</feature>
<dbReference type="InterPro" id="IPR007120">
    <property type="entry name" value="DNA-dir_RNAP_su2_dom"/>
</dbReference>
<dbReference type="InterPro" id="IPR037033">
    <property type="entry name" value="DNA-dir_RNAP_su2_hyb_sf"/>
</dbReference>
<dbReference type="InterPro" id="IPR014724">
    <property type="entry name" value="RNA_pol_RPB2_OB-fold"/>
</dbReference>
<dbReference type="InterPro" id="IPR007644">
    <property type="entry name" value="RNA_pol_bsu_protrusion"/>
</dbReference>
<name>A0A919FCC3_9XANT</name>
<comment type="catalytic activity">
    <reaction evidence="5 6 8">
        <text>RNA(n) + a ribonucleoside 5'-triphosphate = RNA(n+1) + diphosphate</text>
        <dbReference type="Rhea" id="RHEA:21248"/>
        <dbReference type="Rhea" id="RHEA-COMP:14527"/>
        <dbReference type="Rhea" id="RHEA-COMP:17342"/>
        <dbReference type="ChEBI" id="CHEBI:33019"/>
        <dbReference type="ChEBI" id="CHEBI:61557"/>
        <dbReference type="ChEBI" id="CHEBI:140395"/>
        <dbReference type="EC" id="2.7.7.6"/>
    </reaction>
</comment>
<feature type="domain" description="RNA polymerase Rpb2" evidence="10">
    <location>
        <begin position="1320"/>
        <end position="1394"/>
    </location>
</feature>
<dbReference type="Gene3D" id="2.40.50.100">
    <property type="match status" value="1"/>
</dbReference>
<dbReference type="SUPFAM" id="SSF64484">
    <property type="entry name" value="beta and beta-prime subunits of DNA dependent RNA-polymerase"/>
    <property type="match status" value="1"/>
</dbReference>
<feature type="domain" description="RNA polymerase Rpb2" evidence="13">
    <location>
        <begin position="541"/>
        <end position="608"/>
    </location>
</feature>
<evidence type="ECO:0000256" key="2">
    <source>
        <dbReference type="ARBA" id="ARBA00022679"/>
    </source>
</evidence>
<evidence type="ECO:0000259" key="10">
    <source>
        <dbReference type="Pfam" id="PF04560"/>
    </source>
</evidence>
<dbReference type="GO" id="GO:0003677">
    <property type="term" value="F:DNA binding"/>
    <property type="evidence" value="ECO:0007669"/>
    <property type="project" value="UniProtKB-UniRule"/>
</dbReference>
<evidence type="ECO:0000256" key="7">
    <source>
        <dbReference type="RuleBase" id="RU000434"/>
    </source>
</evidence>
<keyword evidence="4 6" id="KW-0804">Transcription</keyword>
<comment type="function">
    <text evidence="6 8">DNA-dependent RNA polymerase catalyzes the transcription of DNA into RNA using the four ribonucleoside triphosphates as substrates.</text>
</comment>
<keyword evidence="3 6" id="KW-0548">Nucleotidyltransferase</keyword>
<dbReference type="CDD" id="cd00653">
    <property type="entry name" value="RNA_pol_B_RPB2"/>
    <property type="match status" value="1"/>
</dbReference>
<proteinExistence type="inferred from homology"/>
<evidence type="ECO:0000259" key="13">
    <source>
        <dbReference type="Pfam" id="PF04565"/>
    </source>
</evidence>
<evidence type="ECO:0000259" key="12">
    <source>
        <dbReference type="Pfam" id="PF04563"/>
    </source>
</evidence>
<keyword evidence="2 6" id="KW-0808">Transferase</keyword>
<evidence type="ECO:0000256" key="6">
    <source>
        <dbReference type="HAMAP-Rule" id="MF_01321"/>
    </source>
</evidence>
<keyword evidence="16" id="KW-1185">Reference proteome</keyword>
<evidence type="ECO:0000256" key="8">
    <source>
        <dbReference type="RuleBase" id="RU363031"/>
    </source>
</evidence>